<gene>
    <name evidence="1" type="ORF">CSSPTR1EN2_LOCUS6333</name>
</gene>
<accession>A0ABP0TQX7</accession>
<keyword evidence="2" id="KW-1185">Reference proteome</keyword>
<dbReference type="Gene3D" id="1.10.238.10">
    <property type="entry name" value="EF-hand"/>
    <property type="match status" value="1"/>
</dbReference>
<dbReference type="InterPro" id="IPR011992">
    <property type="entry name" value="EF-hand-dom_pair"/>
</dbReference>
<dbReference type="EMBL" id="OZ019905">
    <property type="protein sequence ID" value="CAK9202290.1"/>
    <property type="molecule type" value="Genomic_DNA"/>
</dbReference>
<dbReference type="Proteomes" id="UP001497512">
    <property type="component" value="Chromosome 13"/>
</dbReference>
<protein>
    <submittedName>
        <fullName evidence="1">Uncharacterized protein</fullName>
    </submittedName>
</protein>
<evidence type="ECO:0000313" key="1">
    <source>
        <dbReference type="EMBL" id="CAK9202290.1"/>
    </source>
</evidence>
<name>A0ABP0TQX7_9BRYO</name>
<dbReference type="SUPFAM" id="SSF47473">
    <property type="entry name" value="EF-hand"/>
    <property type="match status" value="1"/>
</dbReference>
<sequence>MRSSLKSSESYLTGVVDFEIQGEDCPYERHLDDTLPLVQIPDVLRALGMNPSNSDIDDILIEIRQPYINSGSDPPTTITFDNFACIYANHKPCSSYNRNHIYQALLTLGADSTTSKIASQPLFEILQKEGENMSRGELEQCLSTCLQQEVSLDKFPEMVDYTYIAYNVLDLPEDT</sequence>
<organism evidence="1 2">
    <name type="scientific">Sphagnum troendelagicum</name>
    <dbReference type="NCBI Taxonomy" id="128251"/>
    <lineage>
        <taxon>Eukaryota</taxon>
        <taxon>Viridiplantae</taxon>
        <taxon>Streptophyta</taxon>
        <taxon>Embryophyta</taxon>
        <taxon>Bryophyta</taxon>
        <taxon>Sphagnophytina</taxon>
        <taxon>Sphagnopsida</taxon>
        <taxon>Sphagnales</taxon>
        <taxon>Sphagnaceae</taxon>
        <taxon>Sphagnum</taxon>
    </lineage>
</organism>
<evidence type="ECO:0000313" key="2">
    <source>
        <dbReference type="Proteomes" id="UP001497512"/>
    </source>
</evidence>
<reference evidence="1" key="1">
    <citation type="submission" date="2024-02" db="EMBL/GenBank/DDBJ databases">
        <authorList>
            <consortium name="ELIXIR-Norway"/>
            <consortium name="Elixir Norway"/>
        </authorList>
    </citation>
    <scope>NUCLEOTIDE SEQUENCE</scope>
</reference>
<proteinExistence type="predicted"/>